<dbReference type="EMBL" id="UOEY01000006">
    <property type="protein sequence ID" value="VAW34388.1"/>
    <property type="molecule type" value="Genomic_DNA"/>
</dbReference>
<dbReference type="InterPro" id="IPR050595">
    <property type="entry name" value="Bact_response_regulator"/>
</dbReference>
<evidence type="ECO:0000256" key="1">
    <source>
        <dbReference type="ARBA" id="ARBA00022553"/>
    </source>
</evidence>
<reference evidence="7" key="1">
    <citation type="submission" date="2018-06" db="EMBL/GenBank/DDBJ databases">
        <authorList>
            <person name="Zhirakovskaya E."/>
        </authorList>
    </citation>
    <scope>NUCLEOTIDE SEQUENCE</scope>
</reference>
<evidence type="ECO:0000313" key="7">
    <source>
        <dbReference type="EMBL" id="VAW34388.1"/>
    </source>
</evidence>
<dbReference type="PANTHER" id="PTHR44591">
    <property type="entry name" value="STRESS RESPONSE REGULATOR PROTEIN 1"/>
    <property type="match status" value="1"/>
</dbReference>
<keyword evidence="1" id="KW-0597">Phosphoprotein</keyword>
<dbReference type="SUPFAM" id="SSF52172">
    <property type="entry name" value="CheY-like"/>
    <property type="match status" value="1"/>
</dbReference>
<keyword evidence="3" id="KW-0805">Transcription regulation</keyword>
<protein>
    <submittedName>
        <fullName evidence="7">Response regulator receiver protein</fullName>
    </submittedName>
</protein>
<dbReference type="Gene3D" id="3.40.50.2300">
    <property type="match status" value="1"/>
</dbReference>
<dbReference type="GO" id="GO:0003677">
    <property type="term" value="F:DNA binding"/>
    <property type="evidence" value="ECO:0007669"/>
    <property type="project" value="UniProtKB-KW"/>
</dbReference>
<dbReference type="Pfam" id="PF00072">
    <property type="entry name" value="Response_reg"/>
    <property type="match status" value="1"/>
</dbReference>
<evidence type="ECO:0000256" key="4">
    <source>
        <dbReference type="ARBA" id="ARBA00023125"/>
    </source>
</evidence>
<dbReference type="AlphaFoldDB" id="A0A3B0UTR2"/>
<dbReference type="SMART" id="SM00448">
    <property type="entry name" value="REC"/>
    <property type="match status" value="1"/>
</dbReference>
<evidence type="ECO:0000259" key="6">
    <source>
        <dbReference type="PROSITE" id="PS50110"/>
    </source>
</evidence>
<dbReference type="CDD" id="cd17554">
    <property type="entry name" value="REC_TrrA-like"/>
    <property type="match status" value="1"/>
</dbReference>
<evidence type="ECO:0000256" key="2">
    <source>
        <dbReference type="ARBA" id="ARBA00023012"/>
    </source>
</evidence>
<name>A0A3B0UTR2_9ZZZZ</name>
<dbReference type="PROSITE" id="PS50110">
    <property type="entry name" value="RESPONSE_REGULATORY"/>
    <property type="match status" value="1"/>
</dbReference>
<dbReference type="InterPro" id="IPR001789">
    <property type="entry name" value="Sig_transdc_resp-reg_receiver"/>
</dbReference>
<evidence type="ECO:0000256" key="3">
    <source>
        <dbReference type="ARBA" id="ARBA00023015"/>
    </source>
</evidence>
<dbReference type="FunFam" id="3.40.50.2300:FF:000001">
    <property type="entry name" value="DNA-binding response regulator PhoB"/>
    <property type="match status" value="1"/>
</dbReference>
<keyword evidence="2" id="KW-0902">Two-component regulatory system</keyword>
<feature type="domain" description="Response regulatory" evidence="6">
    <location>
        <begin position="5"/>
        <end position="117"/>
    </location>
</feature>
<dbReference type="GO" id="GO:0000160">
    <property type="term" value="P:phosphorelay signal transduction system"/>
    <property type="evidence" value="ECO:0007669"/>
    <property type="project" value="UniProtKB-KW"/>
</dbReference>
<organism evidence="7">
    <name type="scientific">hydrothermal vent metagenome</name>
    <dbReference type="NCBI Taxonomy" id="652676"/>
    <lineage>
        <taxon>unclassified sequences</taxon>
        <taxon>metagenomes</taxon>
        <taxon>ecological metagenomes</taxon>
    </lineage>
</organism>
<evidence type="ECO:0000256" key="5">
    <source>
        <dbReference type="ARBA" id="ARBA00023163"/>
    </source>
</evidence>
<accession>A0A3B0UTR2</accession>
<dbReference type="InterPro" id="IPR011006">
    <property type="entry name" value="CheY-like_superfamily"/>
</dbReference>
<dbReference type="PANTHER" id="PTHR44591:SF18">
    <property type="entry name" value="REGULATORY PROTEIN"/>
    <property type="match status" value="1"/>
</dbReference>
<sequence length="118" mass="13548">MEKKRILLVDDEEGIQLLYREELKEEGFAVISAYNGEEALEKFKREAPDLVILDINMPGMNGIEVLRQMKEINPDLPVILNSAYQEFKQDFGTWASEDYIVKSADMSELKQAVKKHLG</sequence>
<gene>
    <name evidence="7" type="ORF">MNBD_DELTA04-1238</name>
</gene>
<proteinExistence type="predicted"/>
<keyword evidence="5" id="KW-0804">Transcription</keyword>
<keyword evidence="4" id="KW-0238">DNA-binding</keyword>